<dbReference type="InterPro" id="IPR000835">
    <property type="entry name" value="HTH_MarR-typ"/>
</dbReference>
<sequence length="175" mass="19898">MQKRKVSNNNSGKKSANDVTQQPGHIIWDRPGYLVRRLHQIHVAMFLENVAQGDITPIQFGLLSILSNNPNIDQFTIGEQLGLDRANVTGILKRLEARKLIARVVDPNNRRRKICLATPKGLELVAKHDHEMRECQRRLLSPLSVQDRKLFVDLLSRLVEGNNSRGRTALKLNEI</sequence>
<evidence type="ECO:0000313" key="4">
    <source>
        <dbReference type="Proteomes" id="UP000831607"/>
    </source>
</evidence>
<dbReference type="PRINTS" id="PR00598">
    <property type="entry name" value="HTHMARR"/>
</dbReference>
<evidence type="ECO:0000256" key="1">
    <source>
        <dbReference type="SAM" id="MobiDB-lite"/>
    </source>
</evidence>
<dbReference type="PANTHER" id="PTHR33164:SF95">
    <property type="entry name" value="TRANSCRIPTIONAL REGULATOR"/>
    <property type="match status" value="1"/>
</dbReference>
<feature type="domain" description="HTH marR-type" evidence="2">
    <location>
        <begin position="31"/>
        <end position="160"/>
    </location>
</feature>
<organism evidence="3 4">
    <name type="scientific">Orrella daihaiensis</name>
    <dbReference type="NCBI Taxonomy" id="2782176"/>
    <lineage>
        <taxon>Bacteria</taxon>
        <taxon>Pseudomonadati</taxon>
        <taxon>Pseudomonadota</taxon>
        <taxon>Betaproteobacteria</taxon>
        <taxon>Burkholderiales</taxon>
        <taxon>Alcaligenaceae</taxon>
        <taxon>Orrella</taxon>
    </lineage>
</organism>
<dbReference type="InterPro" id="IPR036388">
    <property type="entry name" value="WH-like_DNA-bd_sf"/>
</dbReference>
<dbReference type="Pfam" id="PF12802">
    <property type="entry name" value="MarR_2"/>
    <property type="match status" value="1"/>
</dbReference>
<dbReference type="SMART" id="SM00347">
    <property type="entry name" value="HTH_MARR"/>
    <property type="match status" value="1"/>
</dbReference>
<reference evidence="3 4" key="1">
    <citation type="submission" date="2020-11" db="EMBL/GenBank/DDBJ databases">
        <title>Algicoccus daihaiensis sp.nov., isolated from Daihai Lake in Inner Mongolia.</title>
        <authorList>
            <person name="Kai J."/>
        </authorList>
    </citation>
    <scope>NUCLEOTIDE SEQUENCE [LARGE SCALE GENOMIC DNA]</scope>
    <source>
        <strain evidence="4">f23</strain>
    </source>
</reference>
<keyword evidence="4" id="KW-1185">Reference proteome</keyword>
<feature type="region of interest" description="Disordered" evidence="1">
    <location>
        <begin position="1"/>
        <end position="21"/>
    </location>
</feature>
<evidence type="ECO:0000313" key="3">
    <source>
        <dbReference type="EMBL" id="UOD50116.1"/>
    </source>
</evidence>
<dbReference type="PANTHER" id="PTHR33164">
    <property type="entry name" value="TRANSCRIPTIONAL REGULATOR, MARR FAMILY"/>
    <property type="match status" value="1"/>
</dbReference>
<evidence type="ECO:0000259" key="2">
    <source>
        <dbReference type="PROSITE" id="PS50995"/>
    </source>
</evidence>
<dbReference type="EMBL" id="CP063982">
    <property type="protein sequence ID" value="UOD50116.1"/>
    <property type="molecule type" value="Genomic_DNA"/>
</dbReference>
<feature type="compositionally biased region" description="Polar residues" evidence="1">
    <location>
        <begin position="7"/>
        <end position="21"/>
    </location>
</feature>
<gene>
    <name evidence="3" type="ORF">DHf2319_11840</name>
</gene>
<dbReference type="Proteomes" id="UP000831607">
    <property type="component" value="Chromosome"/>
</dbReference>
<dbReference type="SUPFAM" id="SSF46785">
    <property type="entry name" value="Winged helix' DNA-binding domain"/>
    <property type="match status" value="1"/>
</dbReference>
<name>A0ABY4AIJ2_9BURK</name>
<protein>
    <submittedName>
        <fullName evidence="3">MarR family transcriptional regulator</fullName>
    </submittedName>
</protein>
<proteinExistence type="predicted"/>
<accession>A0ABY4AIJ2</accession>
<dbReference type="InterPro" id="IPR039422">
    <property type="entry name" value="MarR/SlyA-like"/>
</dbReference>
<dbReference type="InterPro" id="IPR036390">
    <property type="entry name" value="WH_DNA-bd_sf"/>
</dbReference>
<dbReference type="RefSeq" id="WP_243478513.1">
    <property type="nucleotide sequence ID" value="NZ_CP063982.1"/>
</dbReference>
<dbReference type="PROSITE" id="PS50995">
    <property type="entry name" value="HTH_MARR_2"/>
    <property type="match status" value="1"/>
</dbReference>
<dbReference type="Gene3D" id="1.10.10.10">
    <property type="entry name" value="Winged helix-like DNA-binding domain superfamily/Winged helix DNA-binding domain"/>
    <property type="match status" value="1"/>
</dbReference>